<dbReference type="CDD" id="cd03231">
    <property type="entry name" value="ABC_CcmA_heme_exporter"/>
    <property type="match status" value="1"/>
</dbReference>
<dbReference type="Pfam" id="PF00005">
    <property type="entry name" value="ABC_tran"/>
    <property type="match status" value="1"/>
</dbReference>
<dbReference type="PROSITE" id="PS00211">
    <property type="entry name" value="ABC_TRANSPORTER_1"/>
    <property type="match status" value="1"/>
</dbReference>
<keyword evidence="4" id="KW-0067">ATP-binding</keyword>
<name>A0ABU7G0J7_9ALTE</name>
<protein>
    <submittedName>
        <fullName evidence="8">Cytochrome c biogenesis heme-transporting ATPase CcmA</fullName>
    </submittedName>
</protein>
<dbReference type="InterPro" id="IPR003593">
    <property type="entry name" value="AAA+_ATPase"/>
</dbReference>
<evidence type="ECO:0000313" key="8">
    <source>
        <dbReference type="EMBL" id="MEE1672785.1"/>
    </source>
</evidence>
<evidence type="ECO:0000259" key="7">
    <source>
        <dbReference type="PROSITE" id="PS50893"/>
    </source>
</evidence>
<keyword evidence="1" id="KW-0813">Transport</keyword>
<evidence type="ECO:0000256" key="6">
    <source>
        <dbReference type="ARBA" id="ARBA00023136"/>
    </source>
</evidence>
<reference evidence="9" key="1">
    <citation type="submission" date="2023-07" db="EMBL/GenBank/DDBJ databases">
        <title>Draft genome sequence of Agarivorans aestuarii strain ZMCS4, a CAZymes producing bacteria isolated from the marine brown algae Clodostephus spongiosus.</title>
        <authorList>
            <person name="Lorente B."/>
            <person name="Cabral C."/>
            <person name="Frias J."/>
            <person name="Faria J."/>
            <person name="Toubarro D."/>
        </authorList>
    </citation>
    <scope>NUCLEOTIDE SEQUENCE [LARGE SCALE GENOMIC DNA]</scope>
    <source>
        <strain evidence="9">ZMCS4</strain>
    </source>
</reference>
<keyword evidence="9" id="KW-1185">Reference proteome</keyword>
<dbReference type="SMART" id="SM00382">
    <property type="entry name" value="AAA"/>
    <property type="match status" value="1"/>
</dbReference>
<comment type="caution">
    <text evidence="8">The sequence shown here is derived from an EMBL/GenBank/DDBJ whole genome shotgun (WGS) entry which is preliminary data.</text>
</comment>
<gene>
    <name evidence="8" type="primary">ccmA</name>
    <name evidence="8" type="ORF">SNR37_002195</name>
</gene>
<evidence type="ECO:0000313" key="9">
    <source>
        <dbReference type="Proteomes" id="UP001310248"/>
    </source>
</evidence>
<keyword evidence="3" id="KW-0201">Cytochrome c-type biogenesis</keyword>
<dbReference type="PROSITE" id="PS50893">
    <property type="entry name" value="ABC_TRANSPORTER_2"/>
    <property type="match status" value="1"/>
</dbReference>
<dbReference type="RefSeq" id="WP_329774204.1">
    <property type="nucleotide sequence ID" value="NZ_JAYDYW010000004.1"/>
</dbReference>
<keyword evidence="2" id="KW-0547">Nucleotide-binding</keyword>
<dbReference type="InterPro" id="IPR027417">
    <property type="entry name" value="P-loop_NTPase"/>
</dbReference>
<feature type="domain" description="ABC transporter" evidence="7">
    <location>
        <begin position="2"/>
        <end position="203"/>
    </location>
</feature>
<dbReference type="NCBIfam" id="NF010061">
    <property type="entry name" value="PRK13538.1"/>
    <property type="match status" value="1"/>
</dbReference>
<proteinExistence type="predicted"/>
<dbReference type="InterPro" id="IPR017871">
    <property type="entry name" value="ABC_transporter-like_CS"/>
</dbReference>
<dbReference type="SUPFAM" id="SSF52540">
    <property type="entry name" value="P-loop containing nucleoside triphosphate hydrolases"/>
    <property type="match status" value="1"/>
</dbReference>
<evidence type="ECO:0000256" key="1">
    <source>
        <dbReference type="ARBA" id="ARBA00022448"/>
    </source>
</evidence>
<evidence type="ECO:0000256" key="4">
    <source>
        <dbReference type="ARBA" id="ARBA00022840"/>
    </source>
</evidence>
<keyword evidence="6" id="KW-0472">Membrane</keyword>
<evidence type="ECO:0000256" key="5">
    <source>
        <dbReference type="ARBA" id="ARBA00022967"/>
    </source>
</evidence>
<dbReference type="Proteomes" id="UP001310248">
    <property type="component" value="Unassembled WGS sequence"/>
</dbReference>
<accession>A0ABU7G0J7</accession>
<dbReference type="PANTHER" id="PTHR43499">
    <property type="entry name" value="ABC TRANSPORTER I FAMILY MEMBER 1"/>
    <property type="match status" value="1"/>
</dbReference>
<dbReference type="PANTHER" id="PTHR43499:SF1">
    <property type="entry name" value="ABC TRANSPORTER I FAMILY MEMBER 1"/>
    <property type="match status" value="1"/>
</dbReference>
<dbReference type="NCBIfam" id="TIGR01189">
    <property type="entry name" value="ccmA"/>
    <property type="match status" value="1"/>
</dbReference>
<dbReference type="Gene3D" id="3.40.50.300">
    <property type="entry name" value="P-loop containing nucleotide triphosphate hydrolases"/>
    <property type="match status" value="1"/>
</dbReference>
<sequence length="211" mass="23333">MLKVNGLCCVREERVLFDNLSFTLSPGEILQVAGPNGAGKTSLLRLISGLSRPENGEILWQGEAVSQVAEQYHQQCLYLGHHAGVKAELSAVENLRFYLGLAGESMEQEQLYALLTRVGLAGLEEEAVAHLSAGQQRRVALARLWLVARKLWILDEPFTAIDKQGVAYLEQVILSHAKKGGMVLLTTHQELNIPTSDYRVLEIKPAFEETL</sequence>
<dbReference type="InterPro" id="IPR005895">
    <property type="entry name" value="ABC_transptr_haem_export_CcmA"/>
</dbReference>
<evidence type="ECO:0000256" key="2">
    <source>
        <dbReference type="ARBA" id="ARBA00022741"/>
    </source>
</evidence>
<keyword evidence="5" id="KW-1278">Translocase</keyword>
<organism evidence="8 9">
    <name type="scientific">Agarivorans aestuarii</name>
    <dbReference type="NCBI Taxonomy" id="1563703"/>
    <lineage>
        <taxon>Bacteria</taxon>
        <taxon>Pseudomonadati</taxon>
        <taxon>Pseudomonadota</taxon>
        <taxon>Gammaproteobacteria</taxon>
        <taxon>Alteromonadales</taxon>
        <taxon>Alteromonadaceae</taxon>
        <taxon>Agarivorans</taxon>
    </lineage>
</organism>
<evidence type="ECO:0000256" key="3">
    <source>
        <dbReference type="ARBA" id="ARBA00022748"/>
    </source>
</evidence>
<dbReference type="InterPro" id="IPR003439">
    <property type="entry name" value="ABC_transporter-like_ATP-bd"/>
</dbReference>
<dbReference type="EMBL" id="JAYDYW010000004">
    <property type="protein sequence ID" value="MEE1672785.1"/>
    <property type="molecule type" value="Genomic_DNA"/>
</dbReference>